<feature type="compositionally biased region" description="Low complexity" evidence="1">
    <location>
        <begin position="343"/>
        <end position="356"/>
    </location>
</feature>
<dbReference type="InterPro" id="IPR010750">
    <property type="entry name" value="SGF29_tudor-like_dom"/>
</dbReference>
<evidence type="ECO:0000313" key="3">
    <source>
        <dbReference type="EMBL" id="KAK4537684.1"/>
    </source>
</evidence>
<dbReference type="InterPro" id="IPR047288">
    <property type="entry name" value="Tudor_SGF29_rpt1"/>
</dbReference>
<evidence type="ECO:0000259" key="2">
    <source>
        <dbReference type="PROSITE" id="PS51518"/>
    </source>
</evidence>
<dbReference type="PANTHER" id="PTHR21539:SF0">
    <property type="entry name" value="SAGA-ASSOCIATED FACTOR 29"/>
    <property type="match status" value="1"/>
</dbReference>
<feature type="compositionally biased region" description="Low complexity" evidence="1">
    <location>
        <begin position="213"/>
        <end position="235"/>
    </location>
</feature>
<feature type="compositionally biased region" description="Acidic residues" evidence="1">
    <location>
        <begin position="313"/>
        <end position="331"/>
    </location>
</feature>
<sequence>MYASAHGAATQLMQWPAGSWENAPPPGSWAGPHSPPPPPPPLPPSVPAMAWGGDGAWQAGAPCAWTPEWPAAPPAMAMPWSLPPEAWTRRTPWPAVDSAAPPVNAGTRASKRRRVPYSEAPLPEVDLTTRAASIALMGLKDDDAVPWPLALVAASLLPPDAAGAERQQRRLLRRRWRQWRRLGRNEWRLFGQPYGLPGTMVHPPREETEPDSDASSTSSVAAVAASASPPSSPSSQDEDASTRRRIRRRAAFLELWQAEAQRPEMPGSGWLTLCRVLGSATGDPLELLAAPMRHARRRGGYVGRATGSVLFDGDPDEDDDDGVEDEEDEAETGTARHGKLLENSGSAALGARASASNRRRLAEGGAATAGGQEAGRRKVVTAKADAPARRGSNNINSGAASAPQMVRGRGGHWEQLIPAGTDVAFRVKDDDGEWNWILGTVSRYAPEERKYRVADRGEEMVEALEQGQAEGAVSLSRLESGRYRVYTVPRSRVRALPPRATDNLKLSPSLPVLALYPGTSAFYPASVVESAAAVMEQDGRERGLCYKLLFENENEEDEDEEAAEVAVEAEAGGEKRRQRASAATDLAALCKYVHARFVIPLM</sequence>
<dbReference type="Pfam" id="PF07039">
    <property type="entry name" value="SGF29_Tudor"/>
    <property type="match status" value="1"/>
</dbReference>
<dbReference type="AlphaFoldDB" id="A0AAV9IZF2"/>
<keyword evidence="4" id="KW-1185">Reference proteome</keyword>
<dbReference type="EMBL" id="JANCYW010000013">
    <property type="protein sequence ID" value="KAK4537684.1"/>
    <property type="molecule type" value="Genomic_DNA"/>
</dbReference>
<proteinExistence type="predicted"/>
<organism evidence="3 4">
    <name type="scientific">Cyanidium caldarium</name>
    <name type="common">Red alga</name>
    <dbReference type="NCBI Taxonomy" id="2771"/>
    <lineage>
        <taxon>Eukaryota</taxon>
        <taxon>Rhodophyta</taxon>
        <taxon>Bangiophyceae</taxon>
        <taxon>Cyanidiales</taxon>
        <taxon>Cyanidiaceae</taxon>
        <taxon>Cyanidium</taxon>
    </lineage>
</organism>
<dbReference type="CDD" id="cd20393">
    <property type="entry name" value="Tudor_SGF29_rpt1"/>
    <property type="match status" value="1"/>
</dbReference>
<feature type="compositionally biased region" description="Pro residues" evidence="1">
    <location>
        <begin position="23"/>
        <end position="44"/>
    </location>
</feature>
<gene>
    <name evidence="3" type="ORF">CDCA_CDCA13G3709</name>
</gene>
<dbReference type="PANTHER" id="PTHR21539">
    <property type="entry name" value="SAGA-ASSOCIATED FACTOR 29"/>
    <property type="match status" value="1"/>
</dbReference>
<evidence type="ECO:0000313" key="4">
    <source>
        <dbReference type="Proteomes" id="UP001301350"/>
    </source>
</evidence>
<dbReference type="Gene3D" id="2.30.30.140">
    <property type="match status" value="2"/>
</dbReference>
<dbReference type="GO" id="GO:0000124">
    <property type="term" value="C:SAGA complex"/>
    <property type="evidence" value="ECO:0007669"/>
    <property type="project" value="InterPro"/>
</dbReference>
<accession>A0AAV9IZF2</accession>
<dbReference type="Proteomes" id="UP001301350">
    <property type="component" value="Unassembled WGS sequence"/>
</dbReference>
<comment type="caution">
    <text evidence="3">The sequence shown here is derived from an EMBL/GenBank/DDBJ whole genome shotgun (WGS) entry which is preliminary data.</text>
</comment>
<dbReference type="PROSITE" id="PS51518">
    <property type="entry name" value="SGF29_C"/>
    <property type="match status" value="1"/>
</dbReference>
<feature type="domain" description="SGF29 C-terminal" evidence="2">
    <location>
        <begin position="413"/>
        <end position="602"/>
    </location>
</feature>
<evidence type="ECO:0000256" key="1">
    <source>
        <dbReference type="SAM" id="MobiDB-lite"/>
    </source>
</evidence>
<protein>
    <recommendedName>
        <fullName evidence="2">SGF29 C-terminal domain-containing protein</fullName>
    </recommendedName>
</protein>
<reference evidence="3 4" key="1">
    <citation type="submission" date="2022-07" db="EMBL/GenBank/DDBJ databases">
        <title>Genome-wide signatures of adaptation to extreme environments.</title>
        <authorList>
            <person name="Cho C.H."/>
            <person name="Yoon H.S."/>
        </authorList>
    </citation>
    <scope>NUCLEOTIDE SEQUENCE [LARGE SCALE GENOMIC DNA]</scope>
    <source>
        <strain evidence="3 4">DBV 063 E5</strain>
    </source>
</reference>
<feature type="region of interest" description="Disordered" evidence="1">
    <location>
        <begin position="193"/>
        <end position="243"/>
    </location>
</feature>
<name>A0AAV9IZF2_CYACA</name>
<feature type="region of interest" description="Disordered" evidence="1">
    <location>
        <begin position="93"/>
        <end position="112"/>
    </location>
</feature>
<feature type="region of interest" description="Disordered" evidence="1">
    <location>
        <begin position="306"/>
        <end position="405"/>
    </location>
</feature>
<dbReference type="InterPro" id="IPR037802">
    <property type="entry name" value="SGF29"/>
</dbReference>
<feature type="region of interest" description="Disordered" evidence="1">
    <location>
        <begin position="17"/>
        <end position="44"/>
    </location>
</feature>